<sequence>MKLSSLALVAPVALTAAMAIGTANAADVSHGLYSGIGVNNTIAHTKDSSTLDIDKNASRAAGAFVGYKFNNWFSTEVSYNDLGEVKQNDNRGDIGTKAYGLSAIGEIPVYAGFIGYARVGAAYTQSDDAIKQSGAKHSDNTAPVYGLGLKYQFQEVPVFARVEYTRYDIDSKYKLDATNLSIGTQF</sequence>
<evidence type="ECO:0000256" key="2">
    <source>
        <dbReference type="ARBA" id="ARBA00023114"/>
    </source>
</evidence>
<dbReference type="GO" id="GO:0046930">
    <property type="term" value="C:pore complex"/>
    <property type="evidence" value="ECO:0007669"/>
    <property type="project" value="UniProtKB-KW"/>
</dbReference>
<evidence type="ECO:0000313" key="5">
    <source>
        <dbReference type="EMBL" id="BBG29815.1"/>
    </source>
</evidence>
<dbReference type="Pfam" id="PF01389">
    <property type="entry name" value="OmpA_membrane"/>
    <property type="match status" value="1"/>
</dbReference>
<evidence type="ECO:0000259" key="4">
    <source>
        <dbReference type="Pfam" id="PF01389"/>
    </source>
</evidence>
<feature type="signal peptide" evidence="3">
    <location>
        <begin position="1"/>
        <end position="25"/>
    </location>
</feature>
<dbReference type="GO" id="GO:0015288">
    <property type="term" value="F:porin activity"/>
    <property type="evidence" value="ECO:0007669"/>
    <property type="project" value="UniProtKB-KW"/>
</dbReference>
<accession>A0A348HDW3</accession>
<keyword evidence="2" id="KW-0626">Porin</keyword>
<evidence type="ECO:0000256" key="3">
    <source>
        <dbReference type="SAM" id="SignalP"/>
    </source>
</evidence>
<dbReference type="OrthoDB" id="5786186at2"/>
<keyword evidence="2" id="KW-0813">Transport</keyword>
<dbReference type="Gene3D" id="2.40.160.20">
    <property type="match status" value="1"/>
</dbReference>
<dbReference type="GO" id="GO:0009279">
    <property type="term" value="C:cell outer membrane"/>
    <property type="evidence" value="ECO:0007669"/>
    <property type="project" value="InterPro"/>
</dbReference>
<organism evidence="5 6">
    <name type="scientific">Zymobacter palmae</name>
    <dbReference type="NCBI Taxonomy" id="33074"/>
    <lineage>
        <taxon>Bacteria</taxon>
        <taxon>Pseudomonadati</taxon>
        <taxon>Pseudomonadota</taxon>
        <taxon>Gammaproteobacteria</taxon>
        <taxon>Oceanospirillales</taxon>
        <taxon>Halomonadaceae</taxon>
        <taxon>Zymobacter group</taxon>
        <taxon>Zymobacter</taxon>
    </lineage>
</organism>
<dbReference type="STRING" id="1123510.GCA_000620025_01085"/>
<keyword evidence="6" id="KW-1185">Reference proteome</keyword>
<evidence type="ECO:0000313" key="6">
    <source>
        <dbReference type="Proteomes" id="UP000267342"/>
    </source>
</evidence>
<dbReference type="EMBL" id="AP018933">
    <property type="protein sequence ID" value="BBG29815.1"/>
    <property type="molecule type" value="Genomic_DNA"/>
</dbReference>
<protein>
    <submittedName>
        <fullName evidence="5">OmpA-like transmembrane region</fullName>
    </submittedName>
</protein>
<feature type="chain" id="PRO_5016956028" evidence="3">
    <location>
        <begin position="26"/>
        <end position="186"/>
    </location>
</feature>
<proteinExistence type="inferred from homology"/>
<comment type="similarity">
    <text evidence="1">Belongs to the outer membrane OOP (TC 1.B.6) superfamily. OmpA family.</text>
</comment>
<dbReference type="InterPro" id="IPR000498">
    <property type="entry name" value="OmpA-like_TM_dom"/>
</dbReference>
<keyword evidence="2" id="KW-0406">Ion transport</keyword>
<keyword evidence="5" id="KW-0812">Transmembrane</keyword>
<feature type="domain" description="Outer membrane protein OmpA-like transmembrane" evidence="4">
    <location>
        <begin position="32"/>
        <end position="164"/>
    </location>
</feature>
<gene>
    <name evidence="5" type="ORF">ZBT109_1048</name>
</gene>
<dbReference type="AlphaFoldDB" id="A0A348HDW3"/>
<dbReference type="RefSeq" id="WP_027706129.1">
    <property type="nucleotide sequence ID" value="NZ_AP018933.1"/>
</dbReference>
<name>A0A348HDW3_9GAMM</name>
<dbReference type="KEGG" id="zpl:ZBT109_1048"/>
<dbReference type="SUPFAM" id="SSF56925">
    <property type="entry name" value="OMPA-like"/>
    <property type="match status" value="1"/>
</dbReference>
<reference evidence="5 6" key="1">
    <citation type="submission" date="2018-09" db="EMBL/GenBank/DDBJ databases">
        <title>Zymobacter palmae IAM14233 (=T109) whole genome analysis.</title>
        <authorList>
            <person name="Yanase H."/>
        </authorList>
    </citation>
    <scope>NUCLEOTIDE SEQUENCE [LARGE SCALE GENOMIC DNA]</scope>
    <source>
        <strain evidence="5 6">IAM14233</strain>
    </source>
</reference>
<keyword evidence="3" id="KW-0732">Signal</keyword>
<keyword evidence="5" id="KW-0472">Membrane</keyword>
<dbReference type="Proteomes" id="UP000267342">
    <property type="component" value="Chromosome"/>
</dbReference>
<evidence type="ECO:0000256" key="1">
    <source>
        <dbReference type="ARBA" id="ARBA00005710"/>
    </source>
</evidence>
<dbReference type="InterPro" id="IPR011250">
    <property type="entry name" value="OMP/PagP_B-barrel"/>
</dbReference>